<organism evidence="1 2">
    <name type="scientific">Nguyenibacter vanlangensis</name>
    <dbReference type="NCBI Taxonomy" id="1216886"/>
    <lineage>
        <taxon>Bacteria</taxon>
        <taxon>Pseudomonadati</taxon>
        <taxon>Pseudomonadota</taxon>
        <taxon>Alphaproteobacteria</taxon>
        <taxon>Acetobacterales</taxon>
        <taxon>Acetobacteraceae</taxon>
        <taxon>Nguyenibacter</taxon>
    </lineage>
</organism>
<comment type="caution">
    <text evidence="1">The sequence shown here is derived from an EMBL/GenBank/DDBJ whole genome shotgun (WGS) entry which is preliminary data.</text>
</comment>
<dbReference type="RefSeq" id="WP_176638516.1">
    <property type="nucleotide sequence ID" value="NZ_JABXXP010000003.1"/>
</dbReference>
<protein>
    <submittedName>
        <fullName evidence="1">DUF2184 domain-containing protein</fullName>
    </submittedName>
</protein>
<evidence type="ECO:0000313" key="1">
    <source>
        <dbReference type="EMBL" id="NVN09716.1"/>
    </source>
</evidence>
<proteinExistence type="predicted"/>
<sequence length="354" mass="38498">MTSSFRQDAPRLALDYGVILEGVRDYIPAGGIVMDADPGVGQFPSVTAPNSGVPFAFTQYVDPAVIKAFITPTRAAEVYGEAKKGDWITDTALFPVVSLTGRVAAYGDSSQDGTADANANWVNRQSFHYQIWTQWGEREIERMGAGKLDWVSQKNLGAASTLNKQQNLVYLFGISGLECYGALNDPRLPAAIQPTAKAGSSGTVTAWTDTSDPVAVYGDIIALFGQLNNQMMGVLTLETPLTLVLPTERQQALLYANSYNTTLRDLISKSLPNLKIETLPEAGIVMSGGTQTVCKMQMFVDTIEGQKSVTTAFTEKLRAHAVERYSSNFRQKKSQGTWGTIWFYPMACATMEGI</sequence>
<dbReference type="EMBL" id="JABXXP010000003">
    <property type="protein sequence ID" value="NVN09716.1"/>
    <property type="molecule type" value="Genomic_DNA"/>
</dbReference>
<reference evidence="1 2" key="1">
    <citation type="submission" date="2020-06" db="EMBL/GenBank/DDBJ databases">
        <title>Description of novel acetic acid bacteria.</title>
        <authorList>
            <person name="Sombolestani A."/>
        </authorList>
    </citation>
    <scope>NUCLEOTIDE SEQUENCE [LARGE SCALE GENOMIC DNA]</scope>
    <source>
        <strain evidence="1 2">LMG 31431</strain>
    </source>
</reference>
<dbReference type="Proteomes" id="UP000534870">
    <property type="component" value="Unassembled WGS sequence"/>
</dbReference>
<evidence type="ECO:0000313" key="2">
    <source>
        <dbReference type="Proteomes" id="UP000534870"/>
    </source>
</evidence>
<accession>A0A7Y7M5L0</accession>
<name>A0A7Y7M5L0_9PROT</name>
<gene>
    <name evidence="1" type="ORF">HUK84_00880</name>
</gene>
<dbReference type="AlphaFoldDB" id="A0A7Y7M5L0"/>